<dbReference type="Proteomes" id="UP001241056">
    <property type="component" value="Unassembled WGS sequence"/>
</dbReference>
<gene>
    <name evidence="1" type="ORF">QEZ41_09040</name>
</gene>
<evidence type="ECO:0000313" key="2">
    <source>
        <dbReference type="Proteomes" id="UP001241056"/>
    </source>
</evidence>
<dbReference type="SUPFAM" id="SSF103642">
    <property type="entry name" value="Sec-C motif"/>
    <property type="match status" value="1"/>
</dbReference>
<dbReference type="RefSeq" id="WP_289411122.1">
    <property type="nucleotide sequence ID" value="NZ_JAUCDY010000011.1"/>
</dbReference>
<organism evidence="1 2">
    <name type="scientific">Thiopseudomonas acetoxidans</name>
    <dbReference type="NCBI Taxonomy" id="3041622"/>
    <lineage>
        <taxon>Bacteria</taxon>
        <taxon>Pseudomonadati</taxon>
        <taxon>Pseudomonadota</taxon>
        <taxon>Gammaproteobacteria</taxon>
        <taxon>Pseudomonadales</taxon>
        <taxon>Pseudomonadaceae</taxon>
        <taxon>Thiopseudomonas</taxon>
    </lineage>
</organism>
<protein>
    <submittedName>
        <fullName evidence="1">SEC-C domain-containing protein</fullName>
    </submittedName>
</protein>
<name>A0ABT7SQF2_9GAMM</name>
<proteinExistence type="predicted"/>
<dbReference type="Pfam" id="PF02810">
    <property type="entry name" value="SEC-C"/>
    <property type="match status" value="1"/>
</dbReference>
<comment type="caution">
    <text evidence="1">The sequence shown here is derived from an EMBL/GenBank/DDBJ whole genome shotgun (WGS) entry which is preliminary data.</text>
</comment>
<accession>A0ABT7SQF2</accession>
<keyword evidence="2" id="KW-1185">Reference proteome</keyword>
<sequence>MKTSRNDPCPCGSGKKYKRCCIDHATNQQQGVFDDIAQVIAMNPDLSLDDLNVIAEQRVQQRNNQPIADFCGLSSSQMSNWMYAPFTELDLVTITTPADLSASPVMRYLEIILDEAMANEGSFKATSKGNLPAKLVKQASELLPEFAIAEYQTYPSISEYMGSNEDKFNALHYTRILAEVAGIIYRKSGRYHVKKTAQKQYQNQGLRSFFLPMLEAAVAKYNWSYLDAFDDDIDLRLFWMFLLWRIQSHGSVDQLMDEVYVAFPSLLQQLPQNEYSTPHRQLDSRIESRFVRRFLEYWGFVTLNPKRYSGETRLSRQASIQPLLMQTFTFRV</sequence>
<evidence type="ECO:0000313" key="1">
    <source>
        <dbReference type="EMBL" id="MDM7858415.1"/>
    </source>
</evidence>
<dbReference type="EMBL" id="JAUCDY010000011">
    <property type="protein sequence ID" value="MDM7858415.1"/>
    <property type="molecule type" value="Genomic_DNA"/>
</dbReference>
<dbReference type="Gene3D" id="3.10.450.50">
    <property type="match status" value="1"/>
</dbReference>
<dbReference type="InterPro" id="IPR004027">
    <property type="entry name" value="SEC_C_motif"/>
</dbReference>
<reference evidence="1 2" key="1">
    <citation type="submission" date="2023-06" db="EMBL/GenBank/DDBJ databases">
        <title>Thiopseudomonas sp. CY1220 draft genome sequence.</title>
        <authorList>
            <person name="Zhao G."/>
            <person name="An M."/>
        </authorList>
    </citation>
    <scope>NUCLEOTIDE SEQUENCE [LARGE SCALE GENOMIC DNA]</scope>
    <source>
        <strain evidence="1 2">CY1220</strain>
    </source>
</reference>